<dbReference type="PROSITE" id="PS51864">
    <property type="entry name" value="ASTACIN"/>
    <property type="match status" value="1"/>
</dbReference>
<keyword evidence="7" id="KW-0865">Zymogen</keyword>
<dbReference type="SMART" id="SM00235">
    <property type="entry name" value="ZnMc"/>
    <property type="match status" value="1"/>
</dbReference>
<comment type="cofactor">
    <cofactor evidence="10 11">
        <name>Zn(2+)</name>
        <dbReference type="ChEBI" id="CHEBI:29105"/>
    </cofactor>
    <text evidence="10 11">Binds 1 zinc ion per subunit.</text>
</comment>
<feature type="binding site" evidence="10">
    <location>
        <position position="202"/>
    </location>
    <ligand>
        <name>Zn(2+)</name>
        <dbReference type="ChEBI" id="CHEBI:29105"/>
        <note>catalytic</note>
    </ligand>
</feature>
<evidence type="ECO:0000256" key="2">
    <source>
        <dbReference type="ARBA" id="ARBA00022723"/>
    </source>
</evidence>
<dbReference type="InterPro" id="IPR034035">
    <property type="entry name" value="Astacin-like_dom"/>
</dbReference>
<evidence type="ECO:0000256" key="4">
    <source>
        <dbReference type="ARBA" id="ARBA00022801"/>
    </source>
</evidence>
<dbReference type="PANTHER" id="PTHR10127">
    <property type="entry name" value="DISCOIDIN, CUB, EGF, LAMININ , AND ZINC METALLOPROTEASE DOMAIN CONTAINING"/>
    <property type="match status" value="1"/>
</dbReference>
<dbReference type="EnsemblMetazoa" id="SCAU014080-RA">
    <property type="protein sequence ID" value="SCAU014080-PA"/>
    <property type="gene ID" value="SCAU014080"/>
</dbReference>
<keyword evidence="4 10" id="KW-0378">Hydrolase</keyword>
<dbReference type="PANTHER" id="PTHR10127:SF780">
    <property type="entry name" value="METALLOENDOPEPTIDASE"/>
    <property type="match status" value="1"/>
</dbReference>
<protein>
    <recommendedName>
        <fullName evidence="11">Metalloendopeptidase</fullName>
        <ecNumber evidence="11">3.4.24.-</ecNumber>
    </recommendedName>
</protein>
<dbReference type="VEuPathDB" id="VectorBase:SCAU014080"/>
<accession>A0A1I8Q5F0</accession>
<dbReference type="STRING" id="35570.A0A1I8Q5F0"/>
<keyword evidence="5 10" id="KW-0862">Zinc</keyword>
<keyword evidence="9" id="KW-0325">Glycoprotein</keyword>
<dbReference type="InterPro" id="IPR024079">
    <property type="entry name" value="MetalloPept_cat_dom_sf"/>
</dbReference>
<feature type="domain" description="Peptidase M12A" evidence="12">
    <location>
        <begin position="109"/>
        <end position="304"/>
    </location>
</feature>
<evidence type="ECO:0000256" key="7">
    <source>
        <dbReference type="ARBA" id="ARBA00023145"/>
    </source>
</evidence>
<evidence type="ECO:0000256" key="8">
    <source>
        <dbReference type="ARBA" id="ARBA00023157"/>
    </source>
</evidence>
<feature type="active site" evidence="10">
    <location>
        <position position="203"/>
    </location>
</feature>
<dbReference type="FunFam" id="3.40.390.10:FF:000015">
    <property type="entry name" value="Meprin A subunit"/>
    <property type="match status" value="1"/>
</dbReference>
<keyword evidence="8" id="KW-1015">Disulfide bond</keyword>
<dbReference type="KEGG" id="scac:106082811"/>
<evidence type="ECO:0000256" key="6">
    <source>
        <dbReference type="ARBA" id="ARBA00023049"/>
    </source>
</evidence>
<sequence length="361" mass="38776">MFNTTPVFLSMTLVISFVVGNPLIPQEGEDEDVVVINSNYLETPPQGHSKDVIDLSFYGMALFGEPDDKNTAQLVANYEAGTSSVNPEELGSYLEGDILVPKQGVIMKNGLTTQSSRWPQGIVPFEIRGNFNAKDMAVIEHAIDEYHSRTCIRFVPRTSETDYISIVSGNSGCWSSVGRVGGKQEVNLQSPGCLTKPGTAIHELMHALGFLHEQNREERDSYVDIQYNNIQPSAVANFERASKTIAFGVPYDYGSVMHYSANAFSTNGQPTIVAVRSMGSSRMGQRDGFSDMDVEKLNQMYDCGYNSGPGAVPAPVPAPAVPAAVPAPGGSGSENAVDNTLINSFVSGIMTGLGFGDDPLA</sequence>
<evidence type="ECO:0000256" key="11">
    <source>
        <dbReference type="RuleBase" id="RU361183"/>
    </source>
</evidence>
<dbReference type="Proteomes" id="UP000095300">
    <property type="component" value="Unassembled WGS sequence"/>
</dbReference>
<evidence type="ECO:0000313" key="14">
    <source>
        <dbReference type="Proteomes" id="UP000095300"/>
    </source>
</evidence>
<feature type="binding site" evidence="10">
    <location>
        <position position="212"/>
    </location>
    <ligand>
        <name>Zn(2+)</name>
        <dbReference type="ChEBI" id="CHEBI:29105"/>
        <note>catalytic</note>
    </ligand>
</feature>
<keyword evidence="2 10" id="KW-0479">Metal-binding</keyword>
<dbReference type="CDD" id="cd04280">
    <property type="entry name" value="ZnMc_astacin_like"/>
    <property type="match status" value="1"/>
</dbReference>
<organism evidence="13 14">
    <name type="scientific">Stomoxys calcitrans</name>
    <name type="common">Stable fly</name>
    <name type="synonym">Conops calcitrans</name>
    <dbReference type="NCBI Taxonomy" id="35570"/>
    <lineage>
        <taxon>Eukaryota</taxon>
        <taxon>Metazoa</taxon>
        <taxon>Ecdysozoa</taxon>
        <taxon>Arthropoda</taxon>
        <taxon>Hexapoda</taxon>
        <taxon>Insecta</taxon>
        <taxon>Pterygota</taxon>
        <taxon>Neoptera</taxon>
        <taxon>Endopterygota</taxon>
        <taxon>Diptera</taxon>
        <taxon>Brachycera</taxon>
        <taxon>Muscomorpha</taxon>
        <taxon>Muscoidea</taxon>
        <taxon>Muscidae</taxon>
        <taxon>Stomoxys</taxon>
    </lineage>
</organism>
<dbReference type="GO" id="GO:0008270">
    <property type="term" value="F:zinc ion binding"/>
    <property type="evidence" value="ECO:0007669"/>
    <property type="project" value="UniProtKB-UniRule"/>
</dbReference>
<feature type="binding site" evidence="10">
    <location>
        <position position="206"/>
    </location>
    <ligand>
        <name>Zn(2+)</name>
        <dbReference type="ChEBI" id="CHEBI:29105"/>
        <note>catalytic</note>
    </ligand>
</feature>
<dbReference type="GO" id="GO:0006508">
    <property type="term" value="P:proteolysis"/>
    <property type="evidence" value="ECO:0007669"/>
    <property type="project" value="UniProtKB-KW"/>
</dbReference>
<comment type="caution">
    <text evidence="10">Lacks conserved residue(s) required for the propagation of feature annotation.</text>
</comment>
<dbReference type="OrthoDB" id="291007at2759"/>
<feature type="signal peptide" evidence="11">
    <location>
        <begin position="1"/>
        <end position="20"/>
    </location>
</feature>
<dbReference type="SUPFAM" id="SSF55486">
    <property type="entry name" value="Metalloproteases ('zincins'), catalytic domain"/>
    <property type="match status" value="1"/>
</dbReference>
<reference evidence="13" key="1">
    <citation type="submission" date="2020-05" db="UniProtKB">
        <authorList>
            <consortium name="EnsemblMetazoa"/>
        </authorList>
    </citation>
    <scope>IDENTIFICATION</scope>
    <source>
        <strain evidence="13">USDA</strain>
    </source>
</reference>
<dbReference type="GO" id="GO:0004222">
    <property type="term" value="F:metalloendopeptidase activity"/>
    <property type="evidence" value="ECO:0007669"/>
    <property type="project" value="UniProtKB-UniRule"/>
</dbReference>
<dbReference type="Pfam" id="PF01400">
    <property type="entry name" value="Astacin"/>
    <property type="match status" value="1"/>
</dbReference>
<evidence type="ECO:0000256" key="5">
    <source>
        <dbReference type="ARBA" id="ARBA00022833"/>
    </source>
</evidence>
<dbReference type="InterPro" id="IPR001506">
    <property type="entry name" value="Peptidase_M12A"/>
</dbReference>
<name>A0A1I8Q5F0_STOCA</name>
<keyword evidence="6 10" id="KW-0482">Metalloprotease</keyword>
<dbReference type="InterPro" id="IPR006026">
    <property type="entry name" value="Peptidase_Metallo"/>
</dbReference>
<evidence type="ECO:0000313" key="13">
    <source>
        <dbReference type="EnsemblMetazoa" id="SCAU014080-PA"/>
    </source>
</evidence>
<keyword evidence="14" id="KW-1185">Reference proteome</keyword>
<proteinExistence type="predicted"/>
<gene>
    <name evidence="13" type="primary">106082811</name>
</gene>
<evidence type="ECO:0000256" key="1">
    <source>
        <dbReference type="ARBA" id="ARBA00022670"/>
    </source>
</evidence>
<evidence type="ECO:0000256" key="10">
    <source>
        <dbReference type="PROSITE-ProRule" id="PRU01211"/>
    </source>
</evidence>
<evidence type="ECO:0000256" key="9">
    <source>
        <dbReference type="ARBA" id="ARBA00023180"/>
    </source>
</evidence>
<dbReference type="PRINTS" id="PR00480">
    <property type="entry name" value="ASTACIN"/>
</dbReference>
<evidence type="ECO:0000256" key="3">
    <source>
        <dbReference type="ARBA" id="ARBA00022729"/>
    </source>
</evidence>
<dbReference type="EC" id="3.4.24.-" evidence="11"/>
<keyword evidence="1 10" id="KW-0645">Protease</keyword>
<evidence type="ECO:0000259" key="12">
    <source>
        <dbReference type="PROSITE" id="PS51864"/>
    </source>
</evidence>
<dbReference type="AlphaFoldDB" id="A0A1I8Q5F0"/>
<keyword evidence="3 11" id="KW-0732">Signal</keyword>
<dbReference type="Gene3D" id="3.40.390.10">
    <property type="entry name" value="Collagenase (Catalytic Domain)"/>
    <property type="match status" value="1"/>
</dbReference>
<feature type="chain" id="PRO_5009030371" description="Metalloendopeptidase" evidence="11">
    <location>
        <begin position="21"/>
        <end position="361"/>
    </location>
</feature>